<name>A0A251TC61_HELAN</name>
<organism evidence="2 3">
    <name type="scientific">Helianthus annuus</name>
    <name type="common">Common sunflower</name>
    <dbReference type="NCBI Taxonomy" id="4232"/>
    <lineage>
        <taxon>Eukaryota</taxon>
        <taxon>Viridiplantae</taxon>
        <taxon>Streptophyta</taxon>
        <taxon>Embryophyta</taxon>
        <taxon>Tracheophyta</taxon>
        <taxon>Spermatophyta</taxon>
        <taxon>Magnoliopsida</taxon>
        <taxon>eudicotyledons</taxon>
        <taxon>Gunneridae</taxon>
        <taxon>Pentapetalae</taxon>
        <taxon>asterids</taxon>
        <taxon>campanulids</taxon>
        <taxon>Asterales</taxon>
        <taxon>Asteraceae</taxon>
        <taxon>Asteroideae</taxon>
        <taxon>Heliantheae alliance</taxon>
        <taxon>Heliantheae</taxon>
        <taxon>Helianthus</taxon>
    </lineage>
</organism>
<keyword evidence="3" id="KW-1185">Reference proteome</keyword>
<dbReference type="Proteomes" id="UP000215914">
    <property type="component" value="Chromosome 11"/>
</dbReference>
<accession>A0A251TC61</accession>
<dbReference type="EMBL" id="CM007900">
    <property type="protein sequence ID" value="OTG08494.1"/>
    <property type="molecule type" value="Genomic_DNA"/>
</dbReference>
<dbReference type="InParanoid" id="A0A251TC61"/>
<evidence type="ECO:0000313" key="3">
    <source>
        <dbReference type="Proteomes" id="UP000215914"/>
    </source>
</evidence>
<sequence>MLYFKLIVDVFEALYKRFPVSLYDCITNPIQHKSRKDGLSRVEEASVATTGFPRYSSGTKKEEGASHSKLQASQDHVTVNSMYNYGALGPNTHTMSTFMRFRSKLAGLH</sequence>
<evidence type="ECO:0000313" key="2">
    <source>
        <dbReference type="EMBL" id="OTG08494.1"/>
    </source>
</evidence>
<proteinExistence type="predicted"/>
<reference evidence="3" key="1">
    <citation type="journal article" date="2017" name="Nature">
        <title>The sunflower genome provides insights into oil metabolism, flowering and Asterid evolution.</title>
        <authorList>
            <person name="Badouin H."/>
            <person name="Gouzy J."/>
            <person name="Grassa C.J."/>
            <person name="Murat F."/>
            <person name="Staton S.E."/>
            <person name="Cottret L."/>
            <person name="Lelandais-Briere C."/>
            <person name="Owens G.L."/>
            <person name="Carrere S."/>
            <person name="Mayjonade B."/>
            <person name="Legrand L."/>
            <person name="Gill N."/>
            <person name="Kane N.C."/>
            <person name="Bowers J.E."/>
            <person name="Hubner S."/>
            <person name="Bellec A."/>
            <person name="Berard A."/>
            <person name="Berges H."/>
            <person name="Blanchet N."/>
            <person name="Boniface M.C."/>
            <person name="Brunel D."/>
            <person name="Catrice O."/>
            <person name="Chaidir N."/>
            <person name="Claudel C."/>
            <person name="Donnadieu C."/>
            <person name="Faraut T."/>
            <person name="Fievet G."/>
            <person name="Helmstetter N."/>
            <person name="King M."/>
            <person name="Knapp S.J."/>
            <person name="Lai Z."/>
            <person name="Le Paslier M.C."/>
            <person name="Lippi Y."/>
            <person name="Lorenzon L."/>
            <person name="Mandel J.R."/>
            <person name="Marage G."/>
            <person name="Marchand G."/>
            <person name="Marquand E."/>
            <person name="Bret-Mestries E."/>
            <person name="Morien E."/>
            <person name="Nambeesan S."/>
            <person name="Nguyen T."/>
            <person name="Pegot-Espagnet P."/>
            <person name="Pouilly N."/>
            <person name="Raftis F."/>
            <person name="Sallet E."/>
            <person name="Schiex T."/>
            <person name="Thomas J."/>
            <person name="Vandecasteele C."/>
            <person name="Vares D."/>
            <person name="Vear F."/>
            <person name="Vautrin S."/>
            <person name="Crespi M."/>
            <person name="Mangin B."/>
            <person name="Burke J.M."/>
            <person name="Salse J."/>
            <person name="Munos S."/>
            <person name="Vincourt P."/>
            <person name="Rieseberg L.H."/>
            <person name="Langlade N.B."/>
        </authorList>
    </citation>
    <scope>NUCLEOTIDE SEQUENCE [LARGE SCALE GENOMIC DNA]</scope>
    <source>
        <strain evidence="3">cv. SF193</strain>
    </source>
</reference>
<dbReference type="AlphaFoldDB" id="A0A251TC61"/>
<evidence type="ECO:0000256" key="1">
    <source>
        <dbReference type="SAM" id="MobiDB-lite"/>
    </source>
</evidence>
<feature type="region of interest" description="Disordered" evidence="1">
    <location>
        <begin position="37"/>
        <end position="71"/>
    </location>
</feature>
<protein>
    <submittedName>
        <fullName evidence="2">Uncharacterized protein</fullName>
    </submittedName>
</protein>
<gene>
    <name evidence="2" type="ORF">HannXRQ_Chr11g0342401</name>
</gene>